<dbReference type="Pfam" id="PF07736">
    <property type="entry name" value="CM_1"/>
    <property type="match status" value="1"/>
</dbReference>
<gene>
    <name evidence="1" type="ORF">SAMN00017405_0588</name>
</gene>
<evidence type="ECO:0000313" key="1">
    <source>
        <dbReference type="EMBL" id="SMB89270.1"/>
    </source>
</evidence>
<dbReference type="InterPro" id="IPR008243">
    <property type="entry name" value="Chorismate_mutase_AroH"/>
</dbReference>
<organism evidence="1 2">
    <name type="scientific">Desulfonispora thiosulfatigenes DSM 11270</name>
    <dbReference type="NCBI Taxonomy" id="656914"/>
    <lineage>
        <taxon>Bacteria</taxon>
        <taxon>Bacillati</taxon>
        <taxon>Bacillota</taxon>
        <taxon>Clostridia</taxon>
        <taxon>Eubacteriales</taxon>
        <taxon>Peptococcaceae</taxon>
        <taxon>Desulfonispora</taxon>
    </lineage>
</organism>
<dbReference type="Proteomes" id="UP000192731">
    <property type="component" value="Unassembled WGS sequence"/>
</dbReference>
<dbReference type="Gene3D" id="3.30.1330.40">
    <property type="entry name" value="RutC-like"/>
    <property type="match status" value="1"/>
</dbReference>
<dbReference type="SUPFAM" id="SSF55298">
    <property type="entry name" value="YjgF-like"/>
    <property type="match status" value="1"/>
</dbReference>
<dbReference type="STRING" id="656914.SAMN00017405_0588"/>
<reference evidence="1 2" key="1">
    <citation type="submission" date="2017-04" db="EMBL/GenBank/DDBJ databases">
        <authorList>
            <person name="Afonso C.L."/>
            <person name="Miller P.J."/>
            <person name="Scott M.A."/>
            <person name="Spackman E."/>
            <person name="Goraichik I."/>
            <person name="Dimitrov K.M."/>
            <person name="Suarez D.L."/>
            <person name="Swayne D.E."/>
        </authorList>
    </citation>
    <scope>NUCLEOTIDE SEQUENCE [LARGE SCALE GENOMIC DNA]</scope>
    <source>
        <strain evidence="1 2">DSM 11270</strain>
    </source>
</reference>
<sequence>MSVKSIRGAIDISENTSKAILEATKKLLLEIKEKTI</sequence>
<dbReference type="AlphaFoldDB" id="A0A1W1V7V9"/>
<accession>A0A1W1V7V9</accession>
<protein>
    <submittedName>
        <fullName evidence="1">Chorismate mutase</fullName>
    </submittedName>
</protein>
<keyword evidence="2" id="KW-1185">Reference proteome</keyword>
<name>A0A1W1V7V9_DESTI</name>
<proteinExistence type="predicted"/>
<evidence type="ECO:0000313" key="2">
    <source>
        <dbReference type="Proteomes" id="UP000192731"/>
    </source>
</evidence>
<dbReference type="EMBL" id="FWWT01000016">
    <property type="protein sequence ID" value="SMB89270.1"/>
    <property type="molecule type" value="Genomic_DNA"/>
</dbReference>
<dbReference type="InterPro" id="IPR035959">
    <property type="entry name" value="RutC-like_sf"/>
</dbReference>